<dbReference type="InterPro" id="IPR043502">
    <property type="entry name" value="DNA/RNA_pol_sf"/>
</dbReference>
<dbReference type="SUPFAM" id="SSF56672">
    <property type="entry name" value="DNA/RNA polymerases"/>
    <property type="match status" value="1"/>
</dbReference>
<name>A0A2P6NPE8_9EUKA</name>
<dbReference type="STRING" id="1890364.A0A2P6NPE8"/>
<sequence>MIEKKLFCNLKKCQFHTTRVEFLGYDISPLGLHMCPDRIKSIQDWKPPTNVKETQSFLGFCNFY</sequence>
<dbReference type="Gene3D" id="3.30.70.270">
    <property type="match status" value="2"/>
</dbReference>
<feature type="non-terminal residue" evidence="1">
    <location>
        <position position="64"/>
    </location>
</feature>
<dbReference type="OrthoDB" id="16365at2759"/>
<gene>
    <name evidence="1" type="ORF">PROFUN_06023</name>
</gene>
<proteinExistence type="predicted"/>
<dbReference type="AlphaFoldDB" id="A0A2P6NPE8"/>
<dbReference type="InParanoid" id="A0A2P6NPE8"/>
<protein>
    <submittedName>
        <fullName evidence="1">Uncharacterized protein</fullName>
    </submittedName>
</protein>
<dbReference type="EMBL" id="MDYQ01000039">
    <property type="protein sequence ID" value="PRP85831.1"/>
    <property type="molecule type" value="Genomic_DNA"/>
</dbReference>
<keyword evidence="2" id="KW-1185">Reference proteome</keyword>
<comment type="caution">
    <text evidence="1">The sequence shown here is derived from an EMBL/GenBank/DDBJ whole genome shotgun (WGS) entry which is preliminary data.</text>
</comment>
<dbReference type="PANTHER" id="PTHR37984:SF5">
    <property type="entry name" value="PROTEIN NYNRIN-LIKE"/>
    <property type="match status" value="1"/>
</dbReference>
<dbReference type="InterPro" id="IPR050951">
    <property type="entry name" value="Retrovirus_Pol_polyprotein"/>
</dbReference>
<organism evidence="1 2">
    <name type="scientific">Planoprotostelium fungivorum</name>
    <dbReference type="NCBI Taxonomy" id="1890364"/>
    <lineage>
        <taxon>Eukaryota</taxon>
        <taxon>Amoebozoa</taxon>
        <taxon>Evosea</taxon>
        <taxon>Variosea</taxon>
        <taxon>Cavosteliida</taxon>
        <taxon>Cavosteliaceae</taxon>
        <taxon>Planoprotostelium</taxon>
    </lineage>
</organism>
<dbReference type="InterPro" id="IPR043128">
    <property type="entry name" value="Rev_trsase/Diguanyl_cyclase"/>
</dbReference>
<reference evidence="1 2" key="1">
    <citation type="journal article" date="2018" name="Genome Biol. Evol.">
        <title>Multiple Roots of Fruiting Body Formation in Amoebozoa.</title>
        <authorList>
            <person name="Hillmann F."/>
            <person name="Forbes G."/>
            <person name="Novohradska S."/>
            <person name="Ferling I."/>
            <person name="Riege K."/>
            <person name="Groth M."/>
            <person name="Westermann M."/>
            <person name="Marz M."/>
            <person name="Spaller T."/>
            <person name="Winckler T."/>
            <person name="Schaap P."/>
            <person name="Glockner G."/>
        </authorList>
    </citation>
    <scope>NUCLEOTIDE SEQUENCE [LARGE SCALE GENOMIC DNA]</scope>
    <source>
        <strain evidence="1 2">Jena</strain>
    </source>
</reference>
<evidence type="ECO:0000313" key="1">
    <source>
        <dbReference type="EMBL" id="PRP85831.1"/>
    </source>
</evidence>
<evidence type="ECO:0000313" key="2">
    <source>
        <dbReference type="Proteomes" id="UP000241769"/>
    </source>
</evidence>
<dbReference type="PANTHER" id="PTHR37984">
    <property type="entry name" value="PROTEIN CBG26694"/>
    <property type="match status" value="1"/>
</dbReference>
<accession>A0A2P6NPE8</accession>
<dbReference type="Proteomes" id="UP000241769">
    <property type="component" value="Unassembled WGS sequence"/>
</dbReference>